<comment type="caution">
    <text evidence="1">The sequence shown here is derived from an EMBL/GenBank/DDBJ whole genome shotgun (WGS) entry which is preliminary data.</text>
</comment>
<name>A0ABS0DGZ9_9NOCA</name>
<accession>A0ABS0DGZ9</accession>
<reference evidence="1 2" key="1">
    <citation type="submission" date="2020-10" db="EMBL/GenBank/DDBJ databases">
        <title>Identification of Nocardia species via Next-generation sequencing and recognition of intraspecies genetic diversity.</title>
        <authorList>
            <person name="Li P."/>
            <person name="Li P."/>
            <person name="Lu B."/>
        </authorList>
    </citation>
    <scope>NUCLEOTIDE SEQUENCE [LARGE SCALE GENOMIC DNA]</scope>
    <source>
        <strain evidence="1 2">BJ06-0143</strain>
    </source>
</reference>
<sequence>MAGYDVRKVHECEFCDRQDERLGEAVELGAAEALAEADAGGPLAWRRFAGGFPLSAESDDGVWVYYIHETG</sequence>
<dbReference type="Proteomes" id="UP000707731">
    <property type="component" value="Unassembled WGS sequence"/>
</dbReference>
<dbReference type="EMBL" id="JADLQN010000006">
    <property type="protein sequence ID" value="MBF6357747.1"/>
    <property type="molecule type" value="Genomic_DNA"/>
</dbReference>
<keyword evidence="2" id="KW-1185">Reference proteome</keyword>
<gene>
    <name evidence="1" type="ORF">IU449_24920</name>
</gene>
<evidence type="ECO:0000313" key="1">
    <source>
        <dbReference type="EMBL" id="MBF6357747.1"/>
    </source>
</evidence>
<evidence type="ECO:0000313" key="2">
    <source>
        <dbReference type="Proteomes" id="UP000707731"/>
    </source>
</evidence>
<proteinExistence type="predicted"/>
<protein>
    <submittedName>
        <fullName evidence="1">Uncharacterized protein</fullName>
    </submittedName>
</protein>
<organism evidence="1 2">
    <name type="scientific">Nocardia higoensis</name>
    <dbReference type="NCBI Taxonomy" id="228599"/>
    <lineage>
        <taxon>Bacteria</taxon>
        <taxon>Bacillati</taxon>
        <taxon>Actinomycetota</taxon>
        <taxon>Actinomycetes</taxon>
        <taxon>Mycobacteriales</taxon>
        <taxon>Nocardiaceae</taxon>
        <taxon>Nocardia</taxon>
    </lineage>
</organism>
<dbReference type="RefSeq" id="WP_195004574.1">
    <property type="nucleotide sequence ID" value="NZ_JADLQN010000006.1"/>
</dbReference>